<reference evidence="1" key="1">
    <citation type="submission" date="2021-01" db="EMBL/GenBank/DDBJ databases">
        <authorList>
            <person name="Corre E."/>
            <person name="Pelletier E."/>
            <person name="Niang G."/>
            <person name="Scheremetjew M."/>
            <person name="Finn R."/>
            <person name="Kale V."/>
            <person name="Holt S."/>
            <person name="Cochrane G."/>
            <person name="Meng A."/>
            <person name="Brown T."/>
            <person name="Cohen L."/>
        </authorList>
    </citation>
    <scope>NUCLEOTIDE SEQUENCE</scope>
    <source>
        <strain evidence="1">PLY182g</strain>
    </source>
</reference>
<dbReference type="EMBL" id="HBEY01017756">
    <property type="protein sequence ID" value="CAD8605244.1"/>
    <property type="molecule type" value="Transcribed_RNA"/>
</dbReference>
<evidence type="ECO:0000313" key="1">
    <source>
        <dbReference type="EMBL" id="CAD8605244.1"/>
    </source>
</evidence>
<name>A0A7S0L8G1_9EUKA</name>
<proteinExistence type="predicted"/>
<dbReference type="AlphaFoldDB" id="A0A7S0L8G1"/>
<protein>
    <submittedName>
        <fullName evidence="1">Uncharacterized protein</fullName>
    </submittedName>
</protein>
<gene>
    <name evidence="1" type="ORF">CPEL01642_LOCUS8579</name>
</gene>
<organism evidence="1">
    <name type="scientific">Coccolithus braarudii</name>
    <dbReference type="NCBI Taxonomy" id="221442"/>
    <lineage>
        <taxon>Eukaryota</taxon>
        <taxon>Haptista</taxon>
        <taxon>Haptophyta</taxon>
        <taxon>Prymnesiophyceae</taxon>
        <taxon>Coccolithales</taxon>
        <taxon>Coccolithaceae</taxon>
        <taxon>Coccolithus</taxon>
    </lineage>
</organism>
<sequence length="170" mass="18748">MMRMATELRVCGPFGSCGAKFHHFCAAKNKWLAWIGDKEIDGRRCFDCWLLEASLKGTVHPLQLQPYYKQLEDWSRITLSPFSIGAILSMSVLSLQAVCKTTQRRRLAPASGKCKTCKKGGELLACCFCTSLYHNCEACMPQAMLSSTLAASACFTWACPACFKKGVASI</sequence>
<accession>A0A7S0L8G1</accession>